<evidence type="ECO:0000256" key="4">
    <source>
        <dbReference type="ARBA" id="ARBA00023175"/>
    </source>
</evidence>
<dbReference type="InterPro" id="IPR036961">
    <property type="entry name" value="Kinesin_motor_dom_sf"/>
</dbReference>
<sequence>MWDSQLVWARDSQAGYIQGRITEMGAHEYEVQPEDNKHPKRNCIPEDIFPSCEAVSDHDDNCELMFLNEATLLDNIKNRYYKDKIYTYVANILIAVNPYKEIRDLYAKTTIKRYNGKSLGELPPHVYAIADKAIRDMRVLKLSQSIIVSGESGAGKTESTKYLLRYLCDAASAAGPIETKILDANPILEAFGNAKTTRNNNSSRFGKFIEVHYDGKCQVVGGHISHYLLEKSRICTQSPEERNYHVFYLLCAGAPQQLRDKLLIGKPDDYRYLSGCTQYFSSAETDRKIPNSQKSKNHMAKGSLKDPILDDYNDFQDLDQALTRLGLSEAQKFEIYGLVAAVLHLGNVSFEDNPEDAKGGCRVATSSERAITITAKLIGLDPSELRQALVSRVMQSKGGGIKGTVIMVPLKVYEANNARDALAKALYSRLFDHIVSLINANIPFQASSYYIGVLDIAGFEYFTVNSFEQFCINYCNEKLQKFFNDNILAAEQDLYKREGLNVPEIKFTDNQDIIAEMEARRKEEEARRLRQEEEDRKAALALQAQLEKEAQEDIKYRQQLEQERRDHELALRLAQESNGQVEDSPPLLRKSEAIRAQQQLIEKQKHDLSKWKYSELRDAINTSCDIELLEACRHEFHRRLKVYHAWKAKNRKRTTMDENERAPRSVMEAAARAPPRLPQKQDLTNGSVHRYFRIPFVRPSNNPEDANKRGWWYAHFDGQYVARQMELHADKPPILLVAGVDDMQMCELSLEETGLTRKRGAEILEHEFNREWERNGGKPYKKAGK</sequence>
<dbReference type="FunCoup" id="B0X9A7">
    <property type="interactions" value="323"/>
</dbReference>
<dbReference type="InterPro" id="IPR032412">
    <property type="entry name" value="Myosin-VI_CBD"/>
</dbReference>
<dbReference type="PROSITE" id="PS51456">
    <property type="entry name" value="MYOSIN_MOTOR"/>
    <property type="match status" value="1"/>
</dbReference>
<dbReference type="InterPro" id="IPR027417">
    <property type="entry name" value="P-loop_NTPase"/>
</dbReference>
<evidence type="ECO:0000256" key="2">
    <source>
        <dbReference type="ARBA" id="ARBA00022840"/>
    </source>
</evidence>
<dbReference type="KEGG" id="cqu:CpipJ_CPIJ015769"/>
<proteinExistence type="inferred from homology"/>
<keyword evidence="3 6" id="KW-0518">Myosin</keyword>
<evidence type="ECO:0000256" key="1">
    <source>
        <dbReference type="ARBA" id="ARBA00022741"/>
    </source>
</evidence>
<evidence type="ECO:0000256" key="5">
    <source>
        <dbReference type="ARBA" id="ARBA00023203"/>
    </source>
</evidence>
<reference evidence="10" key="2">
    <citation type="submission" date="2020-05" db="UniProtKB">
        <authorList>
            <consortium name="EnsemblMetazoa"/>
        </authorList>
    </citation>
    <scope>IDENTIFICATION</scope>
    <source>
        <strain evidence="10">JHB</strain>
    </source>
</reference>
<protein>
    <submittedName>
        <fullName evidence="9 10">Myosin vi</fullName>
    </submittedName>
</protein>
<dbReference type="Proteomes" id="UP000002320">
    <property type="component" value="Unassembled WGS sequence"/>
</dbReference>
<dbReference type="EnsemblMetazoa" id="CPIJ015769-RA">
    <property type="protein sequence ID" value="CPIJ015769-PA"/>
    <property type="gene ID" value="CPIJ015769"/>
</dbReference>
<evidence type="ECO:0000256" key="3">
    <source>
        <dbReference type="ARBA" id="ARBA00023123"/>
    </source>
</evidence>
<dbReference type="Gene3D" id="1.10.10.820">
    <property type="match status" value="1"/>
</dbReference>
<feature type="coiled-coil region" evidence="7">
    <location>
        <begin position="514"/>
        <end position="577"/>
    </location>
</feature>
<dbReference type="AlphaFoldDB" id="B0X9A7"/>
<dbReference type="HOGENOM" id="CLU_000192_7_2_1"/>
<evidence type="ECO:0000256" key="6">
    <source>
        <dbReference type="PROSITE-ProRule" id="PRU00782"/>
    </source>
</evidence>
<comment type="caution">
    <text evidence="6">Lacks conserved residue(s) required for the propagation of feature annotation.</text>
</comment>
<dbReference type="FunFam" id="3.40.850.10:FF:000018">
    <property type="entry name" value="unconventional myosin-VI isoform X1"/>
    <property type="match status" value="1"/>
</dbReference>
<dbReference type="EMBL" id="DS232529">
    <property type="protein sequence ID" value="EDS43039.1"/>
    <property type="molecule type" value="Genomic_DNA"/>
</dbReference>
<dbReference type="InterPro" id="IPR001609">
    <property type="entry name" value="Myosin_head_motor_dom-like"/>
</dbReference>
<dbReference type="GO" id="GO:0030139">
    <property type="term" value="C:endocytic vesicle"/>
    <property type="evidence" value="ECO:0007669"/>
    <property type="project" value="TreeGrafter"/>
</dbReference>
<name>B0X9A7_CULQU</name>
<feature type="binding site" evidence="6">
    <location>
        <begin position="150"/>
        <end position="157"/>
    </location>
    <ligand>
        <name>ATP</name>
        <dbReference type="ChEBI" id="CHEBI:30616"/>
    </ligand>
</feature>
<dbReference type="Pfam" id="PF00063">
    <property type="entry name" value="Myosin_head"/>
    <property type="match status" value="1"/>
</dbReference>
<keyword evidence="5 6" id="KW-0009">Actin-binding</keyword>
<dbReference type="GO" id="GO:0030048">
    <property type="term" value="P:actin filament-based movement"/>
    <property type="evidence" value="ECO:0007669"/>
    <property type="project" value="TreeGrafter"/>
</dbReference>
<dbReference type="PANTHER" id="PTHR13140:SF745">
    <property type="entry name" value="UNCONVENTIONAL MYOSIN-VI"/>
    <property type="match status" value="1"/>
</dbReference>
<keyword evidence="4 6" id="KW-0505">Motor protein</keyword>
<dbReference type="Gene3D" id="1.20.120.720">
    <property type="entry name" value="Myosin VI head, motor domain, U50 subdomain"/>
    <property type="match status" value="1"/>
</dbReference>
<keyword evidence="7" id="KW-0175">Coiled coil</keyword>
<gene>
    <name evidence="10" type="primary">6049476</name>
    <name evidence="9" type="ORF">CpipJ_CPIJ015769</name>
</gene>
<keyword evidence="11" id="KW-1185">Reference proteome</keyword>
<dbReference type="OrthoDB" id="6108017at2759"/>
<evidence type="ECO:0000313" key="11">
    <source>
        <dbReference type="Proteomes" id="UP000002320"/>
    </source>
</evidence>
<dbReference type="SMART" id="SM00242">
    <property type="entry name" value="MYSc"/>
    <property type="match status" value="1"/>
</dbReference>
<feature type="domain" description="Myosin motor" evidence="8">
    <location>
        <begin position="56"/>
        <end position="522"/>
    </location>
</feature>
<dbReference type="SUPFAM" id="SSF52540">
    <property type="entry name" value="P-loop containing nucleoside triphosphate hydrolases"/>
    <property type="match status" value="1"/>
</dbReference>
<dbReference type="eggNOG" id="KOG0163">
    <property type="taxonomic scope" value="Eukaryota"/>
</dbReference>
<dbReference type="Gene3D" id="3.40.850.10">
    <property type="entry name" value="Kinesin motor domain"/>
    <property type="match status" value="1"/>
</dbReference>
<dbReference type="GO" id="GO:0005524">
    <property type="term" value="F:ATP binding"/>
    <property type="evidence" value="ECO:0007669"/>
    <property type="project" value="UniProtKB-UniRule"/>
</dbReference>
<evidence type="ECO:0000256" key="7">
    <source>
        <dbReference type="SAM" id="Coils"/>
    </source>
</evidence>
<dbReference type="InterPro" id="IPR008989">
    <property type="entry name" value="Myosin_S1_N"/>
</dbReference>
<dbReference type="Gene3D" id="2.30.30.360">
    <property type="entry name" value="Myosin S1 fragment, N-terminal"/>
    <property type="match status" value="1"/>
</dbReference>
<dbReference type="STRING" id="7176.B0X9A7"/>
<accession>B0X9A7</accession>
<evidence type="ECO:0000313" key="9">
    <source>
        <dbReference type="EMBL" id="EDS43039.1"/>
    </source>
</evidence>
<dbReference type="GO" id="GO:0051015">
    <property type="term" value="F:actin filament binding"/>
    <property type="evidence" value="ECO:0007669"/>
    <property type="project" value="InterPro"/>
</dbReference>
<dbReference type="CDD" id="cd22249">
    <property type="entry name" value="UDM1_RNF168_RNF169-like"/>
    <property type="match status" value="1"/>
</dbReference>
<dbReference type="PANTHER" id="PTHR13140">
    <property type="entry name" value="MYOSIN"/>
    <property type="match status" value="1"/>
</dbReference>
<dbReference type="InParanoid" id="B0X9A7"/>
<dbReference type="Pfam" id="PF16521">
    <property type="entry name" value="Myosin-VI_CBD"/>
    <property type="match status" value="1"/>
</dbReference>
<keyword evidence="2 6" id="KW-0067">ATP-binding</keyword>
<dbReference type="Gene3D" id="1.20.58.530">
    <property type="match status" value="1"/>
</dbReference>
<dbReference type="VEuPathDB" id="VectorBase:CPIJ015769"/>
<dbReference type="GO" id="GO:0007015">
    <property type="term" value="P:actin filament organization"/>
    <property type="evidence" value="ECO:0007669"/>
    <property type="project" value="TreeGrafter"/>
</dbReference>
<comment type="similarity">
    <text evidence="6">Belongs to the TRAFAC class myosin-kinesin ATPase superfamily. Myosin family.</text>
</comment>
<evidence type="ECO:0000259" key="8">
    <source>
        <dbReference type="PROSITE" id="PS51456"/>
    </source>
</evidence>
<evidence type="ECO:0000313" key="10">
    <source>
        <dbReference type="EnsemblMetazoa" id="CPIJ015769-PA"/>
    </source>
</evidence>
<dbReference type="VEuPathDB" id="VectorBase:CQUJHB002587"/>
<dbReference type="GO" id="GO:0000146">
    <property type="term" value="F:microfilament motor activity"/>
    <property type="evidence" value="ECO:0007669"/>
    <property type="project" value="TreeGrafter"/>
</dbReference>
<dbReference type="CDD" id="cd21958">
    <property type="entry name" value="MyUb_Myo6"/>
    <property type="match status" value="1"/>
</dbReference>
<keyword evidence="1 6" id="KW-0547">Nucleotide-binding</keyword>
<reference evidence="9" key="1">
    <citation type="submission" date="2007-03" db="EMBL/GenBank/DDBJ databases">
        <title>Annotation of Culex pipiens quinquefasciatus.</title>
        <authorList>
            <consortium name="The Broad Institute Genome Sequencing Platform"/>
            <person name="Atkinson P.W."/>
            <person name="Hemingway J."/>
            <person name="Christensen B.M."/>
            <person name="Higgs S."/>
            <person name="Kodira C."/>
            <person name="Hannick L."/>
            <person name="Megy K."/>
            <person name="O'Leary S."/>
            <person name="Pearson M."/>
            <person name="Haas B.J."/>
            <person name="Mauceli E."/>
            <person name="Wortman J.R."/>
            <person name="Lee N.H."/>
            <person name="Guigo R."/>
            <person name="Stanke M."/>
            <person name="Alvarado L."/>
            <person name="Amedeo P."/>
            <person name="Antoine C.H."/>
            <person name="Arensburger P."/>
            <person name="Bidwell S.L."/>
            <person name="Crawford M."/>
            <person name="Camaro F."/>
            <person name="Devon K."/>
            <person name="Engels R."/>
            <person name="Hammond M."/>
            <person name="Howarth C."/>
            <person name="Koehrsen M."/>
            <person name="Lawson D."/>
            <person name="Montgomery P."/>
            <person name="Nene V."/>
            <person name="Nusbaum C."/>
            <person name="Puiu D."/>
            <person name="Romero-Severson J."/>
            <person name="Severson D.W."/>
            <person name="Shumway M."/>
            <person name="Sisk P."/>
            <person name="Stolte C."/>
            <person name="Zeng Q."/>
            <person name="Eisenstadt E."/>
            <person name="Fraser-Liggett C."/>
            <person name="Strausberg R."/>
            <person name="Galagan J."/>
            <person name="Birren B."/>
            <person name="Collins F.H."/>
        </authorList>
    </citation>
    <scope>NUCLEOTIDE SEQUENCE [LARGE SCALE GENOMIC DNA]</scope>
    <source>
        <strain evidence="9">JHB</strain>
    </source>
</reference>
<dbReference type="PRINTS" id="PR00193">
    <property type="entry name" value="MYOSINHEAVY"/>
</dbReference>
<organism>
    <name type="scientific">Culex quinquefasciatus</name>
    <name type="common">Southern house mosquito</name>
    <name type="synonym">Culex pungens</name>
    <dbReference type="NCBI Taxonomy" id="7176"/>
    <lineage>
        <taxon>Eukaryota</taxon>
        <taxon>Metazoa</taxon>
        <taxon>Ecdysozoa</taxon>
        <taxon>Arthropoda</taxon>
        <taxon>Hexapoda</taxon>
        <taxon>Insecta</taxon>
        <taxon>Pterygota</taxon>
        <taxon>Neoptera</taxon>
        <taxon>Endopterygota</taxon>
        <taxon>Diptera</taxon>
        <taxon>Nematocera</taxon>
        <taxon>Culicoidea</taxon>
        <taxon>Culicidae</taxon>
        <taxon>Culicinae</taxon>
        <taxon>Culicini</taxon>
        <taxon>Culex</taxon>
        <taxon>Culex</taxon>
    </lineage>
</organism>
<dbReference type="GO" id="GO:0016459">
    <property type="term" value="C:myosin complex"/>
    <property type="evidence" value="ECO:0007669"/>
    <property type="project" value="UniProtKB-KW"/>
</dbReference>
<dbReference type="GO" id="GO:0005886">
    <property type="term" value="C:plasma membrane"/>
    <property type="evidence" value="ECO:0007669"/>
    <property type="project" value="TreeGrafter"/>
</dbReference>